<reference evidence="1" key="1">
    <citation type="submission" date="2018-06" db="EMBL/GenBank/DDBJ databases">
        <authorList>
            <person name="Zhirakovskaya E."/>
        </authorList>
    </citation>
    <scope>NUCLEOTIDE SEQUENCE</scope>
</reference>
<proteinExistence type="predicted"/>
<organism evidence="1">
    <name type="scientific">hydrothermal vent metagenome</name>
    <dbReference type="NCBI Taxonomy" id="652676"/>
    <lineage>
        <taxon>unclassified sequences</taxon>
        <taxon>metagenomes</taxon>
        <taxon>ecological metagenomes</taxon>
    </lineage>
</organism>
<name>A0A3B0UE87_9ZZZZ</name>
<accession>A0A3B0UE87</accession>
<dbReference type="EMBL" id="UOET01000349">
    <property type="protein sequence ID" value="VAW29315.1"/>
    <property type="molecule type" value="Genomic_DNA"/>
</dbReference>
<gene>
    <name evidence="1" type="ORF">MNBD_BACTEROID07-528</name>
</gene>
<evidence type="ECO:0000313" key="1">
    <source>
        <dbReference type="EMBL" id="VAW29315.1"/>
    </source>
</evidence>
<sequence>MNIESRKLLFIQEFLRIKNKEIVIGLEKTLKLWKTKLHEKELKPMSLEQFNNEIDQALNDSREDNVVKATELLDKWN</sequence>
<protein>
    <submittedName>
        <fullName evidence="1">Uncharacterized protein</fullName>
    </submittedName>
</protein>
<dbReference type="AlphaFoldDB" id="A0A3B0UE87"/>